<reference evidence="1" key="1">
    <citation type="submission" date="2022-05" db="EMBL/GenBank/DDBJ databases">
        <authorList>
            <person name="Park J.-S."/>
        </authorList>
    </citation>
    <scope>NUCLEOTIDE SEQUENCE</scope>
    <source>
        <strain evidence="1">2012CJ34-3</strain>
    </source>
</reference>
<gene>
    <name evidence="1" type="ORF">M3P09_04685</name>
</gene>
<organism evidence="1 2">
    <name type="scientific">Jejuia spongiicola</name>
    <dbReference type="NCBI Taxonomy" id="2942207"/>
    <lineage>
        <taxon>Bacteria</taxon>
        <taxon>Pseudomonadati</taxon>
        <taxon>Bacteroidota</taxon>
        <taxon>Flavobacteriia</taxon>
        <taxon>Flavobacteriales</taxon>
        <taxon>Flavobacteriaceae</taxon>
        <taxon>Jejuia</taxon>
    </lineage>
</organism>
<dbReference type="RefSeq" id="WP_249972210.1">
    <property type="nucleotide sequence ID" value="NZ_JAMFLZ010000002.1"/>
</dbReference>
<evidence type="ECO:0000313" key="1">
    <source>
        <dbReference type="EMBL" id="MCL6294276.1"/>
    </source>
</evidence>
<name>A0ABT0QBH0_9FLAO</name>
<evidence type="ECO:0008006" key="3">
    <source>
        <dbReference type="Google" id="ProtNLM"/>
    </source>
</evidence>
<protein>
    <recommendedName>
        <fullName evidence="3">SnoaL-like domain-containing protein</fullName>
    </recommendedName>
</protein>
<accession>A0ABT0QBH0</accession>
<keyword evidence="2" id="KW-1185">Reference proteome</keyword>
<dbReference type="Proteomes" id="UP001165381">
    <property type="component" value="Unassembled WGS sequence"/>
</dbReference>
<comment type="caution">
    <text evidence="1">The sequence shown here is derived from an EMBL/GenBank/DDBJ whole genome shotgun (WGS) entry which is preliminary data.</text>
</comment>
<proteinExistence type="predicted"/>
<sequence>MKFKYIYIITLIFNIIGCKNAVQKTIPINKELVIKEVENMFADYHGDIKKQGLTAEFDYLDNSKDFFWVPPNYNSALTYDSVKNILIANDKLISKIQLSFDTLKVFPLTDSLASYSGIVKGKMVDTLNTVTKFKIIESGTLVKRYDGWKLLNGQSRNLD</sequence>
<evidence type="ECO:0000313" key="2">
    <source>
        <dbReference type="Proteomes" id="UP001165381"/>
    </source>
</evidence>
<dbReference type="EMBL" id="JAMFLZ010000002">
    <property type="protein sequence ID" value="MCL6294276.1"/>
    <property type="molecule type" value="Genomic_DNA"/>
</dbReference>